<dbReference type="InterPro" id="IPR036526">
    <property type="entry name" value="C-N_Hydrolase_sf"/>
</dbReference>
<dbReference type="PANTHER" id="PTHR10609:SF27">
    <property type="entry name" value="CN HYDROLASE DOMAIN-CONTAINING PROTEIN-RELATED"/>
    <property type="match status" value="1"/>
</dbReference>
<proteinExistence type="inferred from homology"/>
<accession>A0A9W7BWN6</accession>
<comment type="caution">
    <text evidence="3">The sequence shown here is derived from an EMBL/GenBank/DDBJ whole genome shotgun (WGS) entry which is preliminary data.</text>
</comment>
<dbReference type="Pfam" id="PF00795">
    <property type="entry name" value="CN_hydrolase"/>
    <property type="match status" value="1"/>
</dbReference>
<sequence>MYIALNVIDKKPCITDPADVALYMQGENGFNVTNMCLRNLADNTPPSYLFNTLVTFGPDGSIVAKYYKHMLFGANGNAMNGDSLTPSREPFRQHFGANGIFTTDFGVTFASAICNDINDDAYMLLLHDQGIKNIIYANNYENAMDTLTIGAQLQGVSNFYFLTILAASSGYNGASGSGIYDKGTLLTSQPDNTNNLCAMSIPGQDSFNNNIPFIYFPQRACEGTYSAEVTYDEMSPALVSANTEVPSADQYNPWNSPLGVQPSLAIGVPLLVEALLQIFGQTSFGPGFTYDKNEAGGQLSATIDAMVQNANSVILNVPTDRMTEGIYTANVSSPLGDTTCTVSATFPAGPDETTGTYYILKAFDSTDNQGIIFQNTNCPIDIAGCSFARCLSTAAGIGQCVTIPELTPSTPPSASVEISSVTLTADFDGSKIVYPMVTDNNLQPVKSLSTVSMSGPLHISDWLDTSTSPPTFVPLNRTKVTMTTSFESSFLSFVSFDPGFKNPQDCNVCSNPNDIYDYEGARVQEPLRGSLCSNYNSSYA</sequence>
<dbReference type="InterPro" id="IPR003010">
    <property type="entry name" value="C-N_Hydrolase"/>
</dbReference>
<reference evidence="4" key="1">
    <citation type="journal article" date="2023" name="Commun. Biol.">
        <title>Genome analysis of Parmales, the sister group of diatoms, reveals the evolutionary specialization of diatoms from phago-mixotrophs to photoautotrophs.</title>
        <authorList>
            <person name="Ban H."/>
            <person name="Sato S."/>
            <person name="Yoshikawa S."/>
            <person name="Yamada K."/>
            <person name="Nakamura Y."/>
            <person name="Ichinomiya M."/>
            <person name="Sato N."/>
            <person name="Blanc-Mathieu R."/>
            <person name="Endo H."/>
            <person name="Kuwata A."/>
            <person name="Ogata H."/>
        </authorList>
    </citation>
    <scope>NUCLEOTIDE SEQUENCE [LARGE SCALE GENOMIC DNA]</scope>
    <source>
        <strain evidence="4">NIES 3699</strain>
    </source>
</reference>
<dbReference type="EMBL" id="BRXX01000211">
    <property type="protein sequence ID" value="GMH98114.1"/>
    <property type="molecule type" value="Genomic_DNA"/>
</dbReference>
<protein>
    <recommendedName>
        <fullName evidence="2">CN hydrolase domain-containing protein</fullName>
    </recommendedName>
</protein>
<dbReference type="AlphaFoldDB" id="A0A9W7BWN6"/>
<gene>
    <name evidence="3" type="ORF">TrVE_jg12691</name>
</gene>
<name>A0A9W7BWN6_9STRA</name>
<organism evidence="3 4">
    <name type="scientific">Triparma verrucosa</name>
    <dbReference type="NCBI Taxonomy" id="1606542"/>
    <lineage>
        <taxon>Eukaryota</taxon>
        <taxon>Sar</taxon>
        <taxon>Stramenopiles</taxon>
        <taxon>Ochrophyta</taxon>
        <taxon>Bolidophyceae</taxon>
        <taxon>Parmales</taxon>
        <taxon>Triparmaceae</taxon>
        <taxon>Triparma</taxon>
    </lineage>
</organism>
<evidence type="ECO:0000256" key="1">
    <source>
        <dbReference type="ARBA" id="ARBA00008225"/>
    </source>
</evidence>
<evidence type="ECO:0000259" key="2">
    <source>
        <dbReference type="PROSITE" id="PS50263"/>
    </source>
</evidence>
<dbReference type="SUPFAM" id="SSF56317">
    <property type="entry name" value="Carbon-nitrogen hydrolase"/>
    <property type="match status" value="1"/>
</dbReference>
<feature type="domain" description="CN hydrolase" evidence="2">
    <location>
        <begin position="1"/>
        <end position="247"/>
    </location>
</feature>
<dbReference type="Proteomes" id="UP001165160">
    <property type="component" value="Unassembled WGS sequence"/>
</dbReference>
<dbReference type="Gene3D" id="3.60.110.10">
    <property type="entry name" value="Carbon-nitrogen hydrolase"/>
    <property type="match status" value="1"/>
</dbReference>
<dbReference type="InterPro" id="IPR040154">
    <property type="entry name" value="Biotinidase/VNN"/>
</dbReference>
<dbReference type="PROSITE" id="PS50263">
    <property type="entry name" value="CN_HYDROLASE"/>
    <property type="match status" value="1"/>
</dbReference>
<evidence type="ECO:0000313" key="4">
    <source>
        <dbReference type="Proteomes" id="UP001165160"/>
    </source>
</evidence>
<dbReference type="PANTHER" id="PTHR10609">
    <property type="entry name" value="BIOTINIDASE-RELATED"/>
    <property type="match status" value="1"/>
</dbReference>
<comment type="similarity">
    <text evidence="1">Belongs to the carbon-nitrogen hydrolase superfamily. BTD/VNN family.</text>
</comment>
<evidence type="ECO:0000313" key="3">
    <source>
        <dbReference type="EMBL" id="GMH98114.1"/>
    </source>
</evidence>
<keyword evidence="4" id="KW-1185">Reference proteome</keyword>